<dbReference type="AlphaFoldDB" id="A0A2G3DTD4"/>
<reference evidence="1 2" key="2">
    <citation type="submission" date="2017-10" db="EMBL/GenBank/DDBJ databases">
        <authorList>
            <person name="Banno H."/>
            <person name="Chua N.-H."/>
        </authorList>
    </citation>
    <scope>NUCLEOTIDE SEQUENCE [LARGE SCALE GENOMIC DNA]</scope>
    <source>
        <strain evidence="1 2">JK626</strain>
    </source>
</reference>
<proteinExistence type="predicted"/>
<evidence type="ECO:0000313" key="2">
    <source>
        <dbReference type="Proteomes" id="UP000225889"/>
    </source>
</evidence>
<gene>
    <name evidence="1" type="ORF">CSX01_10690</name>
</gene>
<name>A0A2G3DTD4_9FIRM</name>
<evidence type="ECO:0008006" key="3">
    <source>
        <dbReference type="Google" id="ProtNLM"/>
    </source>
</evidence>
<dbReference type="EMBL" id="PDYF01000028">
    <property type="protein sequence ID" value="PHU34278.1"/>
    <property type="molecule type" value="Genomic_DNA"/>
</dbReference>
<dbReference type="Proteomes" id="UP000225889">
    <property type="component" value="Unassembled WGS sequence"/>
</dbReference>
<comment type="caution">
    <text evidence="1">The sequence shown here is derived from an EMBL/GenBank/DDBJ whole genome shotgun (WGS) entry which is preliminary data.</text>
</comment>
<evidence type="ECO:0000313" key="1">
    <source>
        <dbReference type="EMBL" id="PHU34278.1"/>
    </source>
</evidence>
<dbReference type="RefSeq" id="WP_099392386.1">
    <property type="nucleotide sequence ID" value="NZ_PDYF01000028.1"/>
</dbReference>
<protein>
    <recommendedName>
        <fullName evidence="3">Antitoxin</fullName>
    </recommendedName>
</protein>
<sequence>MFEHSFRVVKTGTFEELVMDFKDNKYELLSVFLESEVSNFGDWIKDTIEKVLSGEEEKQIIGGNCCVLEINRDTTKIYDSLAEDGMGNWCELSTRELRDLIDYWCEKEREFKRKQNI</sequence>
<organism evidence="1 2">
    <name type="scientific">Pseudobutyrivibrio ruminis</name>
    <dbReference type="NCBI Taxonomy" id="46206"/>
    <lineage>
        <taxon>Bacteria</taxon>
        <taxon>Bacillati</taxon>
        <taxon>Bacillota</taxon>
        <taxon>Clostridia</taxon>
        <taxon>Lachnospirales</taxon>
        <taxon>Lachnospiraceae</taxon>
        <taxon>Pseudobutyrivibrio</taxon>
    </lineage>
</organism>
<reference evidence="1 2" key="1">
    <citation type="submission" date="2017-10" db="EMBL/GenBank/DDBJ databases">
        <title>Resolving the taxonomy of Roseburia spp., Eubacterium rectale and Agathobacter spp. through phylogenomic analysis.</title>
        <authorList>
            <person name="Sheridan P.O."/>
            <person name="Walker A.W."/>
            <person name="Duncan S.H."/>
            <person name="Scott K.P."/>
            <person name="Toole P.W.O."/>
            <person name="Luis P."/>
            <person name="Flint H.J."/>
        </authorList>
    </citation>
    <scope>NUCLEOTIDE SEQUENCE [LARGE SCALE GENOMIC DNA]</scope>
    <source>
        <strain evidence="1 2">JK626</strain>
    </source>
</reference>
<accession>A0A2G3DTD4</accession>